<dbReference type="Gene3D" id="2.60.120.590">
    <property type="entry name" value="Alpha-ketoglutarate-dependent dioxygenase AlkB-like"/>
    <property type="match status" value="1"/>
</dbReference>
<proteinExistence type="predicted"/>
<dbReference type="InterPro" id="IPR027450">
    <property type="entry name" value="AlkB-like"/>
</dbReference>
<feature type="binding site" evidence="5">
    <location>
        <begin position="79"/>
        <end position="81"/>
    </location>
    <ligand>
        <name>substrate</name>
    </ligand>
</feature>
<dbReference type="GO" id="GO:0008168">
    <property type="term" value="F:methyltransferase activity"/>
    <property type="evidence" value="ECO:0007669"/>
    <property type="project" value="UniProtKB-KW"/>
</dbReference>
<evidence type="ECO:0000256" key="4">
    <source>
        <dbReference type="ARBA" id="ARBA00023004"/>
    </source>
</evidence>
<dbReference type="GO" id="GO:0005737">
    <property type="term" value="C:cytoplasm"/>
    <property type="evidence" value="ECO:0007669"/>
    <property type="project" value="TreeGrafter"/>
</dbReference>
<dbReference type="PROSITE" id="PS51471">
    <property type="entry name" value="FE2OG_OXY"/>
    <property type="match status" value="1"/>
</dbReference>
<dbReference type="GO" id="GO:0035513">
    <property type="term" value="P:oxidative RNA demethylation"/>
    <property type="evidence" value="ECO:0007669"/>
    <property type="project" value="TreeGrafter"/>
</dbReference>
<dbReference type="GO" id="GO:0035515">
    <property type="term" value="F:oxidative RNA demethylase activity"/>
    <property type="evidence" value="ECO:0007669"/>
    <property type="project" value="TreeGrafter"/>
</dbReference>
<feature type="binding site" evidence="6">
    <location>
        <position position="138"/>
    </location>
    <ligand>
        <name>Fe cation</name>
        <dbReference type="ChEBI" id="CHEBI:24875"/>
        <note>catalytic</note>
    </ligand>
</feature>
<dbReference type="Proteomes" id="UP000515811">
    <property type="component" value="Chromosome"/>
</dbReference>
<feature type="binding site" evidence="5">
    <location>
        <begin position="125"/>
        <end position="127"/>
    </location>
    <ligand>
        <name>2-oxoglutarate</name>
        <dbReference type="ChEBI" id="CHEBI:16810"/>
    </ligand>
</feature>
<dbReference type="PANTHER" id="PTHR16557">
    <property type="entry name" value="ALKYLATED DNA REPAIR PROTEIN ALKB-RELATED"/>
    <property type="match status" value="1"/>
</dbReference>
<dbReference type="InterPro" id="IPR005123">
    <property type="entry name" value="Oxoglu/Fe-dep_dioxygenase_dom"/>
</dbReference>
<dbReference type="RefSeq" id="WP_187598184.1">
    <property type="nucleotide sequence ID" value="NZ_CP060714.1"/>
</dbReference>
<feature type="binding site" evidence="6">
    <location>
        <position position="192"/>
    </location>
    <ligand>
        <name>Fe cation</name>
        <dbReference type="ChEBI" id="CHEBI:24875"/>
        <note>catalytic</note>
    </ligand>
</feature>
<dbReference type="KEGG" id="drg:H9K76_03420"/>
<name>A0A7G9RQR4_9BURK</name>
<organism evidence="8 9">
    <name type="scientific">Diaphorobacter ruginosibacter</name>
    <dbReference type="NCBI Taxonomy" id="1715720"/>
    <lineage>
        <taxon>Bacteria</taxon>
        <taxon>Pseudomonadati</taxon>
        <taxon>Pseudomonadota</taxon>
        <taxon>Betaproteobacteria</taxon>
        <taxon>Burkholderiales</taxon>
        <taxon>Comamonadaceae</taxon>
        <taxon>Diaphorobacter</taxon>
    </lineage>
</organism>
<feature type="binding site" evidence="5">
    <location>
        <begin position="209"/>
        <end position="215"/>
    </location>
    <ligand>
        <name>2-oxoglutarate</name>
        <dbReference type="ChEBI" id="CHEBI:16810"/>
    </ligand>
</feature>
<evidence type="ECO:0000256" key="6">
    <source>
        <dbReference type="PIRSR" id="PIRSR604574-2"/>
    </source>
</evidence>
<feature type="binding site" evidence="5">
    <location>
        <position position="140"/>
    </location>
    <ligand>
        <name>substrate</name>
    </ligand>
</feature>
<evidence type="ECO:0000256" key="3">
    <source>
        <dbReference type="ARBA" id="ARBA00023002"/>
    </source>
</evidence>
<gene>
    <name evidence="8" type="primary">alkB</name>
    <name evidence="8" type="ORF">H9K76_03420</name>
</gene>
<feature type="domain" description="Fe2OG dioxygenase" evidence="7">
    <location>
        <begin position="118"/>
        <end position="218"/>
    </location>
</feature>
<reference evidence="8 9" key="1">
    <citation type="submission" date="2020-08" db="EMBL/GenBank/DDBJ databases">
        <title>Genome sequence of Diaphorobacter ruginosibacter DSM 27467T.</title>
        <authorList>
            <person name="Hyun D.-W."/>
            <person name="Bae J.-W."/>
        </authorList>
    </citation>
    <scope>NUCLEOTIDE SEQUENCE [LARGE SCALE GENOMIC DNA]</scope>
    <source>
        <strain evidence="8 9">DSM 27467</strain>
    </source>
</reference>
<dbReference type="EC" id="1.14.11.33" evidence="8"/>
<keyword evidence="3 8" id="KW-0560">Oxidoreductase</keyword>
<feature type="binding site" evidence="5">
    <location>
        <position position="166"/>
    </location>
    <ligand>
        <name>substrate</name>
    </ligand>
</feature>
<evidence type="ECO:0000259" key="7">
    <source>
        <dbReference type="PROSITE" id="PS51471"/>
    </source>
</evidence>
<dbReference type="AlphaFoldDB" id="A0A7G9RQR4"/>
<keyword evidence="2" id="KW-0223">Dioxygenase</keyword>
<dbReference type="GO" id="GO:0008198">
    <property type="term" value="F:ferrous iron binding"/>
    <property type="evidence" value="ECO:0007669"/>
    <property type="project" value="TreeGrafter"/>
</dbReference>
<evidence type="ECO:0000313" key="9">
    <source>
        <dbReference type="Proteomes" id="UP000515811"/>
    </source>
</evidence>
<dbReference type="Pfam" id="PF13532">
    <property type="entry name" value="2OG-FeII_Oxy_2"/>
    <property type="match status" value="1"/>
</dbReference>
<sequence length="218" mass="24267">MTDDLFPDAPGLAEPLWIGTHAVLLRRFALDLADRLLDDIGQIALAAPWRHMVTPGGQSMSVATTSCGDLGWVSDARGYRYVHDDPLSQQPWPPIPRHWLDLAARARLASGLFTGCAPPDACLINRYAPGTRLSLHQDRDERDFSAPIISVSLGVPARFMWGGLTRGERHRTIPLEHGDVLLWGGEDRLRFHGVMPVAEGYHPRTEAFRYNITMRRAG</sequence>
<dbReference type="EMBL" id="CP060714">
    <property type="protein sequence ID" value="QNN57939.1"/>
    <property type="molecule type" value="Genomic_DNA"/>
</dbReference>
<evidence type="ECO:0000256" key="1">
    <source>
        <dbReference type="ARBA" id="ARBA00022723"/>
    </source>
</evidence>
<accession>A0A7G9RQR4</accession>
<evidence type="ECO:0000313" key="8">
    <source>
        <dbReference type="EMBL" id="QNN57939.1"/>
    </source>
</evidence>
<dbReference type="InterPro" id="IPR004574">
    <property type="entry name" value="Alkb"/>
</dbReference>
<dbReference type="GO" id="GO:0032259">
    <property type="term" value="P:methylation"/>
    <property type="evidence" value="ECO:0007669"/>
    <property type="project" value="UniProtKB-KW"/>
</dbReference>
<evidence type="ECO:0000256" key="2">
    <source>
        <dbReference type="ARBA" id="ARBA00022964"/>
    </source>
</evidence>
<dbReference type="GO" id="GO:0035516">
    <property type="term" value="F:broad specificity oxidative DNA demethylase activity"/>
    <property type="evidence" value="ECO:0007669"/>
    <property type="project" value="UniProtKB-EC"/>
</dbReference>
<keyword evidence="4 6" id="KW-0408">Iron</keyword>
<feature type="binding site" evidence="5">
    <location>
        <position position="72"/>
    </location>
    <ligand>
        <name>substrate</name>
    </ligand>
</feature>
<keyword evidence="1 6" id="KW-0479">Metal-binding</keyword>
<keyword evidence="9" id="KW-1185">Reference proteome</keyword>
<dbReference type="InterPro" id="IPR037151">
    <property type="entry name" value="AlkB-like_sf"/>
</dbReference>
<dbReference type="PANTHER" id="PTHR16557:SF2">
    <property type="entry name" value="NUCLEIC ACID DIOXYGENASE ALKBH1"/>
    <property type="match status" value="1"/>
</dbReference>
<dbReference type="SUPFAM" id="SSF51197">
    <property type="entry name" value="Clavaminate synthase-like"/>
    <property type="match status" value="1"/>
</dbReference>
<protein>
    <submittedName>
        <fullName evidence="8">DNA oxidative demethylase AlkB</fullName>
        <ecNumber evidence="8">1.14.11.33</ecNumber>
    </submittedName>
</protein>
<comment type="cofactor">
    <cofactor evidence="6">
        <name>Fe(2+)</name>
        <dbReference type="ChEBI" id="CHEBI:29033"/>
    </cofactor>
    <text evidence="6">Binds 1 Fe(2+) ion per subunit.</text>
</comment>
<feature type="binding site" evidence="6">
    <location>
        <position position="136"/>
    </location>
    <ligand>
        <name>Fe cation</name>
        <dbReference type="ChEBI" id="CHEBI:24875"/>
        <note>catalytic</note>
    </ligand>
</feature>
<evidence type="ECO:0000256" key="5">
    <source>
        <dbReference type="PIRSR" id="PIRSR604574-1"/>
    </source>
</evidence>
<keyword evidence="8" id="KW-0489">Methyltransferase</keyword>
<keyword evidence="8" id="KW-0808">Transferase</keyword>
<dbReference type="NCBIfam" id="NF011930">
    <property type="entry name" value="PRK15401.1"/>
    <property type="match status" value="1"/>
</dbReference>